<protein>
    <submittedName>
        <fullName evidence="1">Uncharacterized protein</fullName>
    </submittedName>
</protein>
<evidence type="ECO:0000313" key="2">
    <source>
        <dbReference type="Proteomes" id="UP000267464"/>
    </source>
</evidence>
<evidence type="ECO:0000313" key="1">
    <source>
        <dbReference type="EMBL" id="RQP25422.1"/>
    </source>
</evidence>
<accession>A0A3N7J3H9</accession>
<gene>
    <name evidence="1" type="ORF">DZC73_11425</name>
</gene>
<name>A0A3N7J3H9_9BURK</name>
<organism evidence="1 2">
    <name type="scientific">Piscinibacter terrae</name>
    <dbReference type="NCBI Taxonomy" id="2496871"/>
    <lineage>
        <taxon>Bacteria</taxon>
        <taxon>Pseudomonadati</taxon>
        <taxon>Pseudomonadota</taxon>
        <taxon>Betaproteobacteria</taxon>
        <taxon>Burkholderiales</taxon>
        <taxon>Sphaerotilaceae</taxon>
        <taxon>Piscinibacter</taxon>
    </lineage>
</organism>
<dbReference type="RefSeq" id="WP_124540335.1">
    <property type="nucleotide sequence ID" value="NZ_QUSW01000002.1"/>
</dbReference>
<proteinExistence type="predicted"/>
<dbReference type="Proteomes" id="UP000267464">
    <property type="component" value="Unassembled WGS sequence"/>
</dbReference>
<dbReference type="OrthoDB" id="8777679at2"/>
<comment type="caution">
    <text evidence="1">The sequence shown here is derived from an EMBL/GenBank/DDBJ whole genome shotgun (WGS) entry which is preliminary data.</text>
</comment>
<reference evidence="1 2" key="2">
    <citation type="submission" date="2018-12" db="EMBL/GenBank/DDBJ databases">
        <title>Rhizobacter gummiphilus sp. nov., a rubber-degrading bacterium isolated from the soil of a botanical garden in Japan.</title>
        <authorList>
            <person name="Shunsuke S.S."/>
        </authorList>
    </citation>
    <scope>NUCLEOTIDE SEQUENCE [LARGE SCALE GENOMIC DNA]</scope>
    <source>
        <strain evidence="1 2">S-16</strain>
    </source>
</reference>
<sequence>MDRYDGKPFLRLLDSYVLDAIGQLTDEQREGLAVVEPKLNALYNSQGSWQEIVRTQMDLPPSFPDRIRKVWEGFLGAAKAQGLSVDPHEFVERFVDENFLEVRS</sequence>
<dbReference type="AlphaFoldDB" id="A0A3N7J3H9"/>
<dbReference type="EMBL" id="QUSW01000002">
    <property type="protein sequence ID" value="RQP25422.1"/>
    <property type="molecule type" value="Genomic_DNA"/>
</dbReference>
<reference evidence="1 2" key="1">
    <citation type="submission" date="2018-08" db="EMBL/GenBank/DDBJ databases">
        <authorList>
            <person name="Khan S.A."/>
            <person name="Jeon C.O."/>
            <person name="Chun B.H."/>
            <person name="Jeong S.E."/>
        </authorList>
    </citation>
    <scope>NUCLEOTIDE SEQUENCE [LARGE SCALE GENOMIC DNA]</scope>
    <source>
        <strain evidence="1 2">S-16</strain>
    </source>
</reference>
<keyword evidence="2" id="KW-1185">Reference proteome</keyword>